<comment type="caution">
    <text evidence="3">The sequence shown here is derived from an EMBL/GenBank/DDBJ whole genome shotgun (WGS) entry which is preliminary data.</text>
</comment>
<evidence type="ECO:0000256" key="1">
    <source>
        <dbReference type="SAM" id="MobiDB-lite"/>
    </source>
</evidence>
<dbReference type="SUPFAM" id="SSF68906">
    <property type="entry name" value="SAP domain"/>
    <property type="match status" value="1"/>
</dbReference>
<dbReference type="EMBL" id="AKIJ01000005">
    <property type="protein sequence ID" value="KFG25263.1"/>
    <property type="molecule type" value="Genomic_DNA"/>
</dbReference>
<dbReference type="OrthoDB" id="445357at2759"/>
<dbReference type="InterPro" id="IPR036361">
    <property type="entry name" value="SAP_dom_sf"/>
</dbReference>
<proteinExistence type="predicted"/>
<organism evidence="3 4">
    <name type="scientific">Nematocida ausubeli (strain ATCC PRA-371 / ERTm2)</name>
    <name type="common">Nematode killer fungus</name>
    <dbReference type="NCBI Taxonomy" id="1913371"/>
    <lineage>
        <taxon>Eukaryota</taxon>
        <taxon>Fungi</taxon>
        <taxon>Fungi incertae sedis</taxon>
        <taxon>Microsporidia</taxon>
        <taxon>Nematocida</taxon>
    </lineage>
</organism>
<feature type="region of interest" description="Disordered" evidence="1">
    <location>
        <begin position="219"/>
        <end position="249"/>
    </location>
</feature>
<dbReference type="AlphaFoldDB" id="A0A086IZE5"/>
<name>A0A086IZE5_NEMA1</name>
<reference evidence="3 4" key="1">
    <citation type="journal article" date="2014" name="Genome Announc.">
        <title>Genome Sequence of the Microsporidian Species Nematocida sp1 Strain ERTm6 (ATCC PRA-372).</title>
        <authorList>
            <person name="Bakowski M.A."/>
            <person name="Priest M."/>
            <person name="Young S."/>
            <person name="Cuomo C.A."/>
            <person name="Troemel E.R."/>
        </authorList>
    </citation>
    <scope>NUCLEOTIDE SEQUENCE [LARGE SCALE GENOMIC DNA]</scope>
    <source>
        <strain evidence="3 4">ERTm6</strain>
    </source>
</reference>
<accession>A0A086IZE5</accession>
<feature type="compositionally biased region" description="Basic and acidic residues" evidence="1">
    <location>
        <begin position="240"/>
        <end position="249"/>
    </location>
</feature>
<dbReference type="PROSITE" id="PS50800">
    <property type="entry name" value="SAP"/>
    <property type="match status" value="1"/>
</dbReference>
<feature type="domain" description="SAP" evidence="2">
    <location>
        <begin position="180"/>
        <end position="214"/>
    </location>
</feature>
<dbReference type="HOGENOM" id="CLU_1069957_0_0_1"/>
<dbReference type="Pfam" id="PF02037">
    <property type="entry name" value="SAP"/>
    <property type="match status" value="1"/>
</dbReference>
<keyword evidence="4" id="KW-1185">Reference proteome</keyword>
<dbReference type="RefSeq" id="XP_052903818.1">
    <property type="nucleotide sequence ID" value="XM_053049647.1"/>
</dbReference>
<sequence length="260" mass="30131">MEDSDSDRNGIYGKTNTNRLFALDEFLNDNSDGMYPDASLSLSDNMQKILEGRKLYSFNHMNQPQYSPAYSEKSDPSSYIDAWYTKKRRRPYTTPWDYSPSEGEGYEREQAVYNPQQEMKKKKMCLGVLKKITIPQEKSTVNSVLPLYLNATTSFEGPGQRIEFLKISHNFMARVQSTDYNSLTVQQLKSIMKEFGLPYVGRKHELIERILQTVEKIQKKQNQERNGRKINVSSEMDDPMDNKQEGDGVEDKTSLGFMFF</sequence>
<evidence type="ECO:0000259" key="2">
    <source>
        <dbReference type="PROSITE" id="PS50800"/>
    </source>
</evidence>
<dbReference type="SMART" id="SM00513">
    <property type="entry name" value="SAP"/>
    <property type="match status" value="1"/>
</dbReference>
<dbReference type="Gene3D" id="1.10.720.30">
    <property type="entry name" value="SAP domain"/>
    <property type="match status" value="1"/>
</dbReference>
<evidence type="ECO:0000313" key="3">
    <source>
        <dbReference type="EMBL" id="KFG25263.1"/>
    </source>
</evidence>
<dbReference type="InterPro" id="IPR003034">
    <property type="entry name" value="SAP_dom"/>
</dbReference>
<dbReference type="Proteomes" id="UP000054524">
    <property type="component" value="Unassembled WGS sequence"/>
</dbReference>
<dbReference type="GeneID" id="77677007"/>
<gene>
    <name evidence="3" type="ORF">NESG_02034</name>
</gene>
<evidence type="ECO:0000313" key="4">
    <source>
        <dbReference type="Proteomes" id="UP000054524"/>
    </source>
</evidence>
<protein>
    <recommendedName>
        <fullName evidence="2">SAP domain-containing protein</fullName>
    </recommendedName>
</protein>